<feature type="compositionally biased region" description="Low complexity" evidence="1">
    <location>
        <begin position="173"/>
        <end position="184"/>
    </location>
</feature>
<reference evidence="2" key="1">
    <citation type="submission" date="2022-06" db="EMBL/GenBank/DDBJ databases">
        <title>Genome Sequence of Candolleomyces eurysporus.</title>
        <authorList>
            <person name="Buettner E."/>
        </authorList>
    </citation>
    <scope>NUCLEOTIDE SEQUENCE</scope>
    <source>
        <strain evidence="2">VTCC 930004</strain>
    </source>
</reference>
<evidence type="ECO:0000256" key="1">
    <source>
        <dbReference type="SAM" id="MobiDB-lite"/>
    </source>
</evidence>
<feature type="non-terminal residue" evidence="2">
    <location>
        <position position="421"/>
    </location>
</feature>
<accession>A0A9W8J0D1</accession>
<dbReference type="OrthoDB" id="2948302at2759"/>
<dbReference type="AlphaFoldDB" id="A0A9W8J0D1"/>
<feature type="compositionally biased region" description="Polar residues" evidence="1">
    <location>
        <begin position="100"/>
        <end position="122"/>
    </location>
</feature>
<feature type="compositionally biased region" description="Polar residues" evidence="1">
    <location>
        <begin position="64"/>
        <end position="86"/>
    </location>
</feature>
<keyword evidence="3" id="KW-1185">Reference proteome</keyword>
<proteinExistence type="predicted"/>
<comment type="caution">
    <text evidence="2">The sequence shown here is derived from an EMBL/GenBank/DDBJ whole genome shotgun (WGS) entry which is preliminary data.</text>
</comment>
<protein>
    <submittedName>
        <fullName evidence="2">Uncharacterized protein</fullName>
    </submittedName>
</protein>
<evidence type="ECO:0000313" key="3">
    <source>
        <dbReference type="Proteomes" id="UP001140091"/>
    </source>
</evidence>
<feature type="region of interest" description="Disordered" evidence="1">
    <location>
        <begin position="371"/>
        <end position="421"/>
    </location>
</feature>
<gene>
    <name evidence="2" type="ORF">H1R20_g13727</name>
</gene>
<dbReference type="Proteomes" id="UP001140091">
    <property type="component" value="Unassembled WGS sequence"/>
</dbReference>
<name>A0A9W8J0D1_9AGAR</name>
<dbReference type="EMBL" id="JANBPK010001353">
    <property type="protein sequence ID" value="KAJ2923368.1"/>
    <property type="molecule type" value="Genomic_DNA"/>
</dbReference>
<feature type="compositionally biased region" description="Basic and acidic residues" evidence="1">
    <location>
        <begin position="1"/>
        <end position="14"/>
    </location>
</feature>
<sequence length="421" mass="46560">MQQTDDIHDLKSEISDSPAFDEDADGNQVLKVEPVIHAQTEETTASTSQEREVADASVDDQVKPVTSASKTQTEACTTTDKTNVGSSGFRLLVGEEQPLASPQTLTQTVTKPNRSKNTSENNPPKKARRKAQTSKPSKARGIPAGQMHNWILPQRDDDGTSSNRLPSDELMGSASSSESATPSAQITYLSESTNVSPLLVSPARSSDPAPLPALSLDLESFPNIAAMGQYPTLYAPETPQQARDRVTFREYKENDFMKLADDDPETFLRVTVPYLYLKKSANDFMLFKAWFTKYEASHPGLKDMTVDSEVHPSKRASNAWERLNQYCKDEWTVASRRVSAMHPVRYPILPLLSPPMQKKIEAVYVAVNGVPPPKPDNYRPPQNKAKADEDVNAAGRGTKRERSVDENAEAGVNFPKRRRTP</sequence>
<organism evidence="2 3">
    <name type="scientific">Candolleomyces eurysporus</name>
    <dbReference type="NCBI Taxonomy" id="2828524"/>
    <lineage>
        <taxon>Eukaryota</taxon>
        <taxon>Fungi</taxon>
        <taxon>Dikarya</taxon>
        <taxon>Basidiomycota</taxon>
        <taxon>Agaricomycotina</taxon>
        <taxon>Agaricomycetes</taxon>
        <taxon>Agaricomycetidae</taxon>
        <taxon>Agaricales</taxon>
        <taxon>Agaricineae</taxon>
        <taxon>Psathyrellaceae</taxon>
        <taxon>Candolleomyces</taxon>
    </lineage>
</organism>
<feature type="region of interest" description="Disordered" evidence="1">
    <location>
        <begin position="1"/>
        <end position="184"/>
    </location>
</feature>
<evidence type="ECO:0000313" key="2">
    <source>
        <dbReference type="EMBL" id="KAJ2923368.1"/>
    </source>
</evidence>